<evidence type="ECO:0000259" key="2">
    <source>
        <dbReference type="Pfam" id="PF00144"/>
    </source>
</evidence>
<dbReference type="InterPro" id="IPR050491">
    <property type="entry name" value="AmpC-like"/>
</dbReference>
<dbReference type="RefSeq" id="WP_231508636.1">
    <property type="nucleotide sequence ID" value="NZ_JBIRUQ010000002.1"/>
</dbReference>
<protein>
    <submittedName>
        <fullName evidence="3">Serine hydrolase domain-containing protein</fullName>
        <ecNumber evidence="3">3.-.-.-</ecNumber>
    </submittedName>
</protein>
<keyword evidence="3" id="KW-0378">Hydrolase</keyword>
<organism evidence="3 4">
    <name type="scientific">Nocardia carnea</name>
    <dbReference type="NCBI Taxonomy" id="37328"/>
    <lineage>
        <taxon>Bacteria</taxon>
        <taxon>Bacillati</taxon>
        <taxon>Actinomycetota</taxon>
        <taxon>Actinomycetes</taxon>
        <taxon>Mycobacteriales</taxon>
        <taxon>Nocardiaceae</taxon>
        <taxon>Nocardia</taxon>
    </lineage>
</organism>
<dbReference type="GeneID" id="93504553"/>
<dbReference type="SUPFAM" id="SSF56601">
    <property type="entry name" value="beta-lactamase/transpeptidase-like"/>
    <property type="match status" value="1"/>
</dbReference>
<feature type="chain" id="PRO_5046009562" evidence="1">
    <location>
        <begin position="23"/>
        <end position="401"/>
    </location>
</feature>
<accession>A0ABW7TPK3</accession>
<dbReference type="Gene3D" id="3.40.710.10">
    <property type="entry name" value="DD-peptidase/beta-lactamase superfamily"/>
    <property type="match status" value="1"/>
</dbReference>
<dbReference type="Pfam" id="PF00144">
    <property type="entry name" value="Beta-lactamase"/>
    <property type="match status" value="1"/>
</dbReference>
<dbReference type="PANTHER" id="PTHR46825">
    <property type="entry name" value="D-ALANYL-D-ALANINE-CARBOXYPEPTIDASE/ENDOPEPTIDASE AMPH"/>
    <property type="match status" value="1"/>
</dbReference>
<sequence>MKFRHIAIVLTAALSISACTMASSTTSEPVDALDTERLRAALVAIERAGMPGVFAEVAAGDQVWSEAAGVADLATGSPVTPDMRHRIGSVTKTFTAVAVMQQVEAGRIDLDAPIGDYLPDVVPGERGRQITVRMLLNHTSGLPDYLPYAFPSVAGLFTGGEISAQSLDDNRFRKWDTAELIALGVNAPAGEPGALPGVYSNTGYRILGELVRHTTGTPFERYVTEQVIARAGLEHTYFPDRPELEAPHSRMYEALYGIIDPPRDYSTYDNSWLGPGAGLVSTMADVNTFYRTLFGGAIVGPEALEQMRQTVPVIALDGQQIEYGLGLHKVKLPGCETLWGHDGSVFGASTMSLHSADGQRQMSVAVNLVRANRPDATGQPQPHPADDALAAFWRAAMCPAT</sequence>
<evidence type="ECO:0000313" key="4">
    <source>
        <dbReference type="Proteomes" id="UP001611263"/>
    </source>
</evidence>
<dbReference type="Proteomes" id="UP001611263">
    <property type="component" value="Unassembled WGS sequence"/>
</dbReference>
<name>A0ABW7TPK3_9NOCA</name>
<gene>
    <name evidence="3" type="ORF">ACH4WX_12620</name>
</gene>
<reference evidence="3 4" key="1">
    <citation type="submission" date="2024-10" db="EMBL/GenBank/DDBJ databases">
        <title>The Natural Products Discovery Center: Release of the First 8490 Sequenced Strains for Exploring Actinobacteria Biosynthetic Diversity.</title>
        <authorList>
            <person name="Kalkreuter E."/>
            <person name="Kautsar S.A."/>
            <person name="Yang D."/>
            <person name="Bader C.D."/>
            <person name="Teijaro C.N."/>
            <person name="Fluegel L."/>
            <person name="Davis C.M."/>
            <person name="Simpson J.R."/>
            <person name="Lauterbach L."/>
            <person name="Steele A.D."/>
            <person name="Gui C."/>
            <person name="Meng S."/>
            <person name="Li G."/>
            <person name="Viehrig K."/>
            <person name="Ye F."/>
            <person name="Su P."/>
            <person name="Kiefer A.F."/>
            <person name="Nichols A."/>
            <person name="Cepeda A.J."/>
            <person name="Yan W."/>
            <person name="Fan B."/>
            <person name="Jiang Y."/>
            <person name="Adhikari A."/>
            <person name="Zheng C.-J."/>
            <person name="Schuster L."/>
            <person name="Cowan T.M."/>
            <person name="Smanski M.J."/>
            <person name="Chevrette M.G."/>
            <person name="De Carvalho L.P.S."/>
            <person name="Shen B."/>
        </authorList>
    </citation>
    <scope>NUCLEOTIDE SEQUENCE [LARGE SCALE GENOMIC DNA]</scope>
    <source>
        <strain evidence="3 4">NPDC020568</strain>
    </source>
</reference>
<feature type="signal peptide" evidence="1">
    <location>
        <begin position="1"/>
        <end position="22"/>
    </location>
</feature>
<dbReference type="PANTHER" id="PTHR46825:SF7">
    <property type="entry name" value="D-ALANYL-D-ALANINE CARBOXYPEPTIDASE"/>
    <property type="match status" value="1"/>
</dbReference>
<evidence type="ECO:0000313" key="3">
    <source>
        <dbReference type="EMBL" id="MFI1461554.1"/>
    </source>
</evidence>
<keyword evidence="4" id="KW-1185">Reference proteome</keyword>
<proteinExistence type="predicted"/>
<dbReference type="PROSITE" id="PS51257">
    <property type="entry name" value="PROKAR_LIPOPROTEIN"/>
    <property type="match status" value="1"/>
</dbReference>
<dbReference type="GO" id="GO:0016787">
    <property type="term" value="F:hydrolase activity"/>
    <property type="evidence" value="ECO:0007669"/>
    <property type="project" value="UniProtKB-KW"/>
</dbReference>
<dbReference type="EMBL" id="JBIRUQ010000002">
    <property type="protein sequence ID" value="MFI1461554.1"/>
    <property type="molecule type" value="Genomic_DNA"/>
</dbReference>
<dbReference type="EC" id="3.-.-.-" evidence="3"/>
<feature type="domain" description="Beta-lactamase-related" evidence="2">
    <location>
        <begin position="47"/>
        <end position="351"/>
    </location>
</feature>
<evidence type="ECO:0000256" key="1">
    <source>
        <dbReference type="SAM" id="SignalP"/>
    </source>
</evidence>
<dbReference type="InterPro" id="IPR001466">
    <property type="entry name" value="Beta-lactam-related"/>
</dbReference>
<dbReference type="InterPro" id="IPR012338">
    <property type="entry name" value="Beta-lactam/transpept-like"/>
</dbReference>
<comment type="caution">
    <text evidence="3">The sequence shown here is derived from an EMBL/GenBank/DDBJ whole genome shotgun (WGS) entry which is preliminary data.</text>
</comment>
<keyword evidence="1" id="KW-0732">Signal</keyword>